<dbReference type="InterPro" id="IPR016181">
    <property type="entry name" value="Acyl_CoA_acyltransferase"/>
</dbReference>
<dbReference type="SUPFAM" id="SSF55729">
    <property type="entry name" value="Acyl-CoA N-acyltransferases (Nat)"/>
    <property type="match status" value="1"/>
</dbReference>
<sequence>MLSHKIDQNTELKLLERHHAEAVFRLVDANRDHLRPWMFWVDDTKTVSDSETFIQKALEGFARGTEIHLGIWVDGEMAGIVGAHTIDPIKSYAEIGYWLGKGFQGRGIMTRAVRALIDDLLGERGLNRVEIRCAASNRRSQAVAERLGFRREGRLKKATPVRGGFEDLLIFGMLAEEWRSGKKDMGR</sequence>
<dbReference type="PANTHER" id="PTHR43441">
    <property type="entry name" value="RIBOSOMAL-PROTEIN-SERINE ACETYLTRANSFERASE"/>
    <property type="match status" value="1"/>
</dbReference>
<keyword evidence="2" id="KW-0808">Transferase</keyword>
<accession>A0A1I2SRM7</accession>
<dbReference type="PANTHER" id="PTHR43441:SF12">
    <property type="entry name" value="RIBOSOMAL N-ACETYLTRANSFERASE YDAF-RELATED"/>
    <property type="match status" value="1"/>
</dbReference>
<evidence type="ECO:0000313" key="2">
    <source>
        <dbReference type="EMBL" id="SFG55475.1"/>
    </source>
</evidence>
<organism evidence="2 3">
    <name type="scientific">Planifilum fulgidum</name>
    <dbReference type="NCBI Taxonomy" id="201973"/>
    <lineage>
        <taxon>Bacteria</taxon>
        <taxon>Bacillati</taxon>
        <taxon>Bacillota</taxon>
        <taxon>Bacilli</taxon>
        <taxon>Bacillales</taxon>
        <taxon>Thermoactinomycetaceae</taxon>
        <taxon>Planifilum</taxon>
    </lineage>
</organism>
<proteinExistence type="predicted"/>
<evidence type="ECO:0000259" key="1">
    <source>
        <dbReference type="PROSITE" id="PS51186"/>
    </source>
</evidence>
<dbReference type="GO" id="GO:0005737">
    <property type="term" value="C:cytoplasm"/>
    <property type="evidence" value="ECO:0007669"/>
    <property type="project" value="TreeGrafter"/>
</dbReference>
<dbReference type="Gene3D" id="3.40.630.30">
    <property type="match status" value="1"/>
</dbReference>
<dbReference type="GO" id="GO:0008999">
    <property type="term" value="F:protein-N-terminal-alanine acetyltransferase activity"/>
    <property type="evidence" value="ECO:0007669"/>
    <property type="project" value="TreeGrafter"/>
</dbReference>
<dbReference type="AlphaFoldDB" id="A0A1I2SRM7"/>
<dbReference type="Pfam" id="PF13302">
    <property type="entry name" value="Acetyltransf_3"/>
    <property type="match status" value="1"/>
</dbReference>
<evidence type="ECO:0000313" key="3">
    <source>
        <dbReference type="Proteomes" id="UP000198661"/>
    </source>
</evidence>
<dbReference type="OrthoDB" id="9784707at2"/>
<keyword evidence="3" id="KW-1185">Reference proteome</keyword>
<gene>
    <name evidence="2" type="ORF">SAMN04488025_1472</name>
</gene>
<dbReference type="EMBL" id="FOOK01000047">
    <property type="protein sequence ID" value="SFG55475.1"/>
    <property type="molecule type" value="Genomic_DNA"/>
</dbReference>
<dbReference type="InterPro" id="IPR000182">
    <property type="entry name" value="GNAT_dom"/>
</dbReference>
<reference evidence="3" key="1">
    <citation type="submission" date="2016-10" db="EMBL/GenBank/DDBJ databases">
        <authorList>
            <person name="Varghese N."/>
            <person name="Submissions S."/>
        </authorList>
    </citation>
    <scope>NUCLEOTIDE SEQUENCE [LARGE SCALE GENOMIC DNA]</scope>
    <source>
        <strain evidence="3">DSM 44945</strain>
    </source>
</reference>
<feature type="domain" description="N-acetyltransferase" evidence="1">
    <location>
        <begin position="24"/>
        <end position="176"/>
    </location>
</feature>
<dbReference type="Proteomes" id="UP000198661">
    <property type="component" value="Unassembled WGS sequence"/>
</dbReference>
<dbReference type="PROSITE" id="PS51186">
    <property type="entry name" value="GNAT"/>
    <property type="match status" value="1"/>
</dbReference>
<dbReference type="RefSeq" id="WP_092041583.1">
    <property type="nucleotide sequence ID" value="NZ_FOOK01000047.1"/>
</dbReference>
<dbReference type="STRING" id="201973.SAMN04488025_1472"/>
<dbReference type="GO" id="GO:1990189">
    <property type="term" value="F:protein N-terminal-serine acetyltransferase activity"/>
    <property type="evidence" value="ECO:0007669"/>
    <property type="project" value="TreeGrafter"/>
</dbReference>
<dbReference type="InterPro" id="IPR051908">
    <property type="entry name" value="Ribosomal_N-acetyltransferase"/>
</dbReference>
<protein>
    <submittedName>
        <fullName evidence="2">Ribosomal-protein-serine acetyltransferase</fullName>
    </submittedName>
</protein>
<name>A0A1I2SRM7_9BACL</name>